<evidence type="ECO:0000256" key="2">
    <source>
        <dbReference type="ARBA" id="ARBA00004236"/>
    </source>
</evidence>
<dbReference type="PANTHER" id="PTHR15129">
    <property type="entry name" value="SRC-ASSOCIATED ADAPTOR PROTEIN"/>
    <property type="match status" value="1"/>
</dbReference>
<accession>A0ABC9XPQ1</accession>
<dbReference type="GO" id="GO:0005634">
    <property type="term" value="C:nucleus"/>
    <property type="evidence" value="ECO:0007669"/>
    <property type="project" value="UniProtKB-SubCell"/>
</dbReference>
<dbReference type="AlphaFoldDB" id="A0ABC9XPQ1"/>
<dbReference type="GO" id="GO:0005737">
    <property type="term" value="C:cytoplasm"/>
    <property type="evidence" value="ECO:0007669"/>
    <property type="project" value="UniProtKB-SubCell"/>
</dbReference>
<keyword evidence="4" id="KW-1003">Cell membrane</keyword>
<feature type="region of interest" description="Disordered" evidence="9">
    <location>
        <begin position="75"/>
        <end position="120"/>
    </location>
</feature>
<sequence length="190" mass="20489">MSCSSRFDSCGKEVVGIMIPEEIQRLLEDVEGYLADGLQNENLSAKARDQRDAILFGFQQVKARYHLDFLPRGEDQHDAGFGQDSSDENQTWSLAPSMTSDASFPSDFQDDGLGANVDAHPSSTVASGELGLQELSFCGCGDAFEDVDQPSTLPQPQGGPREWDLRPCMSLGLEETGPRGSGGTKPGVKE</sequence>
<keyword evidence="10" id="KW-0418">Kinase</keyword>
<reference evidence="10 11" key="1">
    <citation type="submission" date="2024-06" db="EMBL/GenBank/DDBJ databases">
        <title>The draft genome of Grus japonensis, version 3.</title>
        <authorList>
            <person name="Nabeshima K."/>
            <person name="Suzuki S."/>
            <person name="Onuma M."/>
        </authorList>
    </citation>
    <scope>NUCLEOTIDE SEQUENCE [LARGE SCALE GENOMIC DNA]</scope>
    <source>
        <strain evidence="10 11">451A</strain>
    </source>
</reference>
<feature type="region of interest" description="Disordered" evidence="9">
    <location>
        <begin position="146"/>
        <end position="190"/>
    </location>
</feature>
<organism evidence="10 11">
    <name type="scientific">Grus japonensis</name>
    <name type="common">Japanese crane</name>
    <name type="synonym">Red-crowned crane</name>
    <dbReference type="NCBI Taxonomy" id="30415"/>
    <lineage>
        <taxon>Eukaryota</taxon>
        <taxon>Metazoa</taxon>
        <taxon>Chordata</taxon>
        <taxon>Craniata</taxon>
        <taxon>Vertebrata</taxon>
        <taxon>Euteleostomi</taxon>
        <taxon>Archelosauria</taxon>
        <taxon>Archosauria</taxon>
        <taxon>Dinosauria</taxon>
        <taxon>Saurischia</taxon>
        <taxon>Theropoda</taxon>
        <taxon>Coelurosauria</taxon>
        <taxon>Aves</taxon>
        <taxon>Neognathae</taxon>
        <taxon>Neoaves</taxon>
        <taxon>Gruiformes</taxon>
        <taxon>Gruidae</taxon>
        <taxon>Grus</taxon>
    </lineage>
</organism>
<dbReference type="InterPro" id="IPR037781">
    <property type="entry name" value="SKAP_fam"/>
</dbReference>
<comment type="caution">
    <text evidence="10">The sequence shown here is derived from an EMBL/GenBank/DDBJ whole genome shotgun (WGS) entry which is preliminary data.</text>
</comment>
<feature type="compositionally biased region" description="Polar residues" evidence="9">
    <location>
        <begin position="88"/>
        <end position="103"/>
    </location>
</feature>
<evidence type="ECO:0000256" key="3">
    <source>
        <dbReference type="ARBA" id="ARBA00004496"/>
    </source>
</evidence>
<gene>
    <name evidence="10" type="ORF">GRJ2_002365100</name>
</gene>
<proteinExistence type="predicted"/>
<evidence type="ECO:0000256" key="8">
    <source>
        <dbReference type="ARBA" id="ARBA00023242"/>
    </source>
</evidence>
<dbReference type="GO" id="GO:0005886">
    <property type="term" value="C:plasma membrane"/>
    <property type="evidence" value="ECO:0007669"/>
    <property type="project" value="UniProtKB-SubCell"/>
</dbReference>
<keyword evidence="5" id="KW-0963">Cytoplasm</keyword>
<keyword evidence="10" id="KW-0808">Transferase</keyword>
<dbReference type="PANTHER" id="PTHR15129:SF1">
    <property type="entry name" value="SRC KINASE-ASSOCIATED PHOSPHOPROTEIN 1"/>
    <property type="match status" value="1"/>
</dbReference>
<dbReference type="SUPFAM" id="SSF50729">
    <property type="entry name" value="PH domain-like"/>
    <property type="match status" value="1"/>
</dbReference>
<evidence type="ECO:0000256" key="1">
    <source>
        <dbReference type="ARBA" id="ARBA00004123"/>
    </source>
</evidence>
<evidence type="ECO:0000313" key="10">
    <source>
        <dbReference type="EMBL" id="GAB0198997.1"/>
    </source>
</evidence>
<evidence type="ECO:0000256" key="6">
    <source>
        <dbReference type="ARBA" id="ARBA00022553"/>
    </source>
</evidence>
<name>A0ABC9XPQ1_GRUJA</name>
<comment type="subcellular location">
    <subcellularLocation>
        <location evidence="2">Cell membrane</location>
    </subcellularLocation>
    <subcellularLocation>
        <location evidence="3">Cytoplasm</location>
    </subcellularLocation>
    <subcellularLocation>
        <location evidence="1">Nucleus</location>
    </subcellularLocation>
</comment>
<evidence type="ECO:0000256" key="9">
    <source>
        <dbReference type="SAM" id="MobiDB-lite"/>
    </source>
</evidence>
<dbReference type="Gene3D" id="6.10.250.220">
    <property type="match status" value="1"/>
</dbReference>
<keyword evidence="7" id="KW-0472">Membrane</keyword>
<evidence type="ECO:0000313" key="11">
    <source>
        <dbReference type="Proteomes" id="UP001623348"/>
    </source>
</evidence>
<evidence type="ECO:0000256" key="4">
    <source>
        <dbReference type="ARBA" id="ARBA00022475"/>
    </source>
</evidence>
<keyword evidence="6" id="KW-0597">Phosphoprotein</keyword>
<dbReference type="EMBL" id="BAAFJT010000022">
    <property type="protein sequence ID" value="GAB0198997.1"/>
    <property type="molecule type" value="Genomic_DNA"/>
</dbReference>
<protein>
    <submittedName>
        <fullName evidence="10">Src kinase-associated phosphoprotein 1</fullName>
    </submittedName>
</protein>
<evidence type="ECO:0000256" key="7">
    <source>
        <dbReference type="ARBA" id="ARBA00023136"/>
    </source>
</evidence>
<evidence type="ECO:0000256" key="5">
    <source>
        <dbReference type="ARBA" id="ARBA00022490"/>
    </source>
</evidence>
<keyword evidence="11" id="KW-1185">Reference proteome</keyword>
<dbReference type="GO" id="GO:0016301">
    <property type="term" value="F:kinase activity"/>
    <property type="evidence" value="ECO:0007669"/>
    <property type="project" value="UniProtKB-KW"/>
</dbReference>
<feature type="compositionally biased region" description="Gly residues" evidence="9">
    <location>
        <begin position="179"/>
        <end position="190"/>
    </location>
</feature>
<keyword evidence="8" id="KW-0539">Nucleus</keyword>
<dbReference type="Proteomes" id="UP001623348">
    <property type="component" value="Unassembled WGS sequence"/>
</dbReference>